<dbReference type="InterPro" id="IPR008964">
    <property type="entry name" value="Invasin/intimin_cell_adhesion"/>
</dbReference>
<name>A0A6L2ZP76_9ENTR</name>
<evidence type="ECO:0000256" key="2">
    <source>
        <dbReference type="ARBA" id="ARBA00017346"/>
    </source>
</evidence>
<dbReference type="InterPro" id="IPR015217">
    <property type="entry name" value="Invasin_dom_3"/>
</dbReference>
<feature type="domain" description="Big-1" evidence="7">
    <location>
        <begin position="804"/>
        <end position="900"/>
    </location>
</feature>
<dbReference type="InterPro" id="IPR051715">
    <property type="entry name" value="Intimin-Invasin_domain"/>
</dbReference>
<accession>A0A6L2ZP76</accession>
<evidence type="ECO:0000256" key="4">
    <source>
        <dbReference type="ARBA" id="ARBA00023157"/>
    </source>
</evidence>
<feature type="domain" description="Big-1" evidence="7">
    <location>
        <begin position="592"/>
        <end position="688"/>
    </location>
</feature>
<proteinExistence type="inferred from homology"/>
<dbReference type="GO" id="GO:0009279">
    <property type="term" value="C:cell outer membrane"/>
    <property type="evidence" value="ECO:0007669"/>
    <property type="project" value="TreeGrafter"/>
</dbReference>
<dbReference type="Gene3D" id="2.60.40.1080">
    <property type="match status" value="2"/>
</dbReference>
<dbReference type="Gene3D" id="2.40.160.160">
    <property type="entry name" value="Inverse autotransporter, beta-domain"/>
    <property type="match status" value="1"/>
</dbReference>
<dbReference type="EMBL" id="BLXO01000004">
    <property type="protein sequence ID" value="GFN46546.1"/>
    <property type="molecule type" value="Genomic_DNA"/>
</dbReference>
<evidence type="ECO:0000313" key="8">
    <source>
        <dbReference type="EMBL" id="GFN46546.1"/>
    </source>
</evidence>
<comment type="caution">
    <text evidence="8">The sequence shown here is derived from an EMBL/GenBank/DDBJ whole genome shotgun (WGS) entry which is preliminary data.</text>
</comment>
<protein>
    <recommendedName>
        <fullName evidence="2">Intimin</fullName>
    </recommendedName>
    <alternativeName>
        <fullName evidence="5">Attaching and effacing protein</fullName>
    </alternativeName>
</protein>
<feature type="domain" description="Big-1" evidence="7">
    <location>
        <begin position="698"/>
        <end position="794"/>
    </location>
</feature>
<dbReference type="Pfam" id="PF02368">
    <property type="entry name" value="Big_2"/>
    <property type="match status" value="1"/>
</dbReference>
<evidence type="ECO:0000256" key="6">
    <source>
        <dbReference type="SAM" id="Phobius"/>
    </source>
</evidence>
<dbReference type="FunFam" id="2.40.160.160:FF:000001">
    <property type="entry name" value="Intimin-like inverse autotransporter SinH"/>
    <property type="match status" value="1"/>
</dbReference>
<dbReference type="Pfam" id="PF09134">
    <property type="entry name" value="Invasin_D3"/>
    <property type="match status" value="5"/>
</dbReference>
<dbReference type="Pfam" id="PF11924">
    <property type="entry name" value="IAT_beta"/>
    <property type="match status" value="1"/>
</dbReference>
<evidence type="ECO:0000259" key="7">
    <source>
        <dbReference type="PROSITE" id="PS51127"/>
    </source>
</evidence>
<evidence type="ECO:0000256" key="3">
    <source>
        <dbReference type="ARBA" id="ARBA00023026"/>
    </source>
</evidence>
<dbReference type="PANTHER" id="PTHR39576:SF2">
    <property type="entry name" value="ATTACHING AND EFFACING PROTEIN HOMOLOG-RELATED"/>
    <property type="match status" value="1"/>
</dbReference>
<dbReference type="GO" id="GO:0007155">
    <property type="term" value="P:cell adhesion"/>
    <property type="evidence" value="ECO:0007669"/>
    <property type="project" value="InterPro"/>
</dbReference>
<dbReference type="Gene3D" id="2.60.40.10">
    <property type="entry name" value="Immunoglobulins"/>
    <property type="match status" value="5"/>
</dbReference>
<evidence type="ECO:0000256" key="1">
    <source>
        <dbReference type="ARBA" id="ARBA00010116"/>
    </source>
</evidence>
<dbReference type="PROSITE" id="PS51127">
    <property type="entry name" value="BIG1"/>
    <property type="match status" value="5"/>
</dbReference>
<dbReference type="InterPro" id="IPR013783">
    <property type="entry name" value="Ig-like_fold"/>
</dbReference>
<gene>
    <name evidence="8" type="ORF">RINTU1_22260</name>
</gene>
<dbReference type="InterPro" id="IPR038177">
    <property type="entry name" value="IAT_beta_sf"/>
</dbReference>
<comment type="similarity">
    <text evidence="1">Belongs to the intimin/invasin family.</text>
</comment>
<dbReference type="InterPro" id="IPR003343">
    <property type="entry name" value="Big_2"/>
</dbReference>
<dbReference type="SUPFAM" id="SSF49373">
    <property type="entry name" value="Invasin/intimin cell-adhesion fragments"/>
    <property type="match status" value="6"/>
</dbReference>
<keyword evidence="6" id="KW-1133">Transmembrane helix</keyword>
<feature type="domain" description="Big-1" evidence="7">
    <location>
        <begin position="489"/>
        <end position="582"/>
    </location>
</feature>
<organism evidence="8 9">
    <name type="scientific">Candidatus Regiella insecticola</name>
    <dbReference type="NCBI Taxonomy" id="138073"/>
    <lineage>
        <taxon>Bacteria</taxon>
        <taxon>Pseudomonadati</taxon>
        <taxon>Pseudomonadota</taxon>
        <taxon>Gammaproteobacteria</taxon>
        <taxon>Enterobacterales</taxon>
        <taxon>Enterobacteriaceae</taxon>
        <taxon>aphid secondary symbionts</taxon>
        <taxon>Candidatus Regiella</taxon>
    </lineage>
</organism>
<feature type="transmembrane region" description="Helical" evidence="6">
    <location>
        <begin position="37"/>
        <end position="58"/>
    </location>
</feature>
<dbReference type="InterPro" id="IPR003344">
    <property type="entry name" value="Big_1_dom"/>
</dbReference>
<reference evidence="8 9" key="1">
    <citation type="submission" date="2020-06" db="EMBL/GenBank/DDBJ databases">
        <title>The genome sequence of Candidatus Regiella insecticola strain Tut.</title>
        <authorList>
            <person name="Nikoh N."/>
            <person name="Tsuchida T."/>
            <person name="Koga R."/>
            <person name="Oshima K."/>
            <person name="Hattori M."/>
            <person name="Fukatsu T."/>
        </authorList>
    </citation>
    <scope>NUCLEOTIDE SEQUENCE [LARGE SCALE GENOMIC DNA]</scope>
    <source>
        <strain evidence="8 9">Tut</strain>
    </source>
</reference>
<feature type="domain" description="Big-1" evidence="7">
    <location>
        <begin position="910"/>
        <end position="1009"/>
    </location>
</feature>
<dbReference type="Proteomes" id="UP000504714">
    <property type="component" value="Unassembled WGS sequence"/>
</dbReference>
<keyword evidence="6" id="KW-0472">Membrane</keyword>
<dbReference type="SMART" id="SM00634">
    <property type="entry name" value="BID_1"/>
    <property type="match status" value="5"/>
</dbReference>
<dbReference type="PRINTS" id="PR01369">
    <property type="entry name" value="INTIMIN"/>
</dbReference>
<dbReference type="InterPro" id="IPR024519">
    <property type="entry name" value="IAT_beta"/>
</dbReference>
<evidence type="ECO:0000256" key="5">
    <source>
        <dbReference type="ARBA" id="ARBA00029955"/>
    </source>
</evidence>
<dbReference type="PANTHER" id="PTHR39576">
    <property type="entry name" value="ATTACHING AND EFFACING PROTEIN HOMOLOG-RELATED-RELATED"/>
    <property type="match status" value="1"/>
</dbReference>
<keyword evidence="3" id="KW-0843">Virulence</keyword>
<dbReference type="RefSeq" id="WP_176488183.1">
    <property type="nucleotide sequence ID" value="NZ_BLXO01000004.1"/>
</dbReference>
<keyword evidence="6" id="KW-0812">Transmembrane</keyword>
<sequence>MLNTISCGQTVALIKTHFFGREKKLQPSICMKSFRPIIVVLRLLLPLILLFTPIMIVANSQPMSDKIGVPSRQSSFFSKNSNNTEKTVTAEDKIIQGIMTTGSLLSNTDNPIHAAINMARSAVVSEANASIGQWLNQFGTARVQFNIDNDFHLDGSALDFMLPLYDNSKSIVFTQLGARNKNGSNTFNIGAGARIFQNNWMFGVNTFFDHDVTAKNRRIGLGAEVWADYLKLSANSYFSLNNWHQSQDFIDYNERPANGYDLRVEAYLPSYPQLSGKLMFEQYYGDEVALFGTNNRQKNPNAITVGLNYTPIPLLTLGVERRKNDTFFNFQMNYRMGESWQAQINPSAVTTMRTGVGNRYDLVERNNHIVLEHQKQQVIRLTLPQKLSNVAGNTFRLTALVTAKHGLGRIDWDSTSLLAAGGTVTQISQDTLKIKLPSYHVDSNNVYTLSAVAYDSKGNASNRAVTQLTVTAPHVSVTHSPPIIVDAQNSAFTVSPDRIIANGKITSSLTFTAKDASGQPIRNLSVSFKRNHEAGTRLSAVTENKGVYSATLTGNDAKAVTITPYIDGKATDQVRAQSVILMAPPAPVAPRHYDFTVSKESIIADGEDEAVLIFTAKDASGQPLRNLNVSFNRDHEADATLTAVTEEKGVYSAKLKAVKGTLAKAVTITPYIDGKATDQVRAKTVTLMAPPAPVAPRHYDFTVSKERITADGEDEAVLTFTAKDASNQPLRNLNVSFNRDDETGTRLSDITEEKGVYSAKLKAVKGTLAKAVTITPYIDGKATDQVRAKTVTLMAPPAPVAPRHYDFTVSKERITADGEDEAVLTFTAKDASNQPLRNLNVSFNRDDETGTRLSDITEEKGVYSAKLKAVKGTLAKAVTITPYIDGKATDQVRAKTVTLMAPPAPVAPRHYDFTVSKERITADGEDEAVLTFTAKDASNQPLRNLNVSFNRDDETGTRLSDITEEKGVYSAKLKAVKGTLAKAVTITPHVEGQAVVGNNMEKAVTITITTRTITPDLHFANAQQSIIYTKNFTRSQAIRGMPDNVEQIWSSSDNSVATVDNNGKVTLIKSGEVKITVYTSGNAQYNPAKASYVLTIDKADPKLQASDGNPITATWADGKSYSIAATFGNADVGGSLTPVYTSQNTGIVTVNGSGTLNAIKPGRSTVSVSTRETDQFKAASADVLYLLNKGTVNVSFDVTEVKTTNEETFTLQKTKNKVPSDADVHWGSSDSNVVNLSSSGSVQGKVGTGRARLTLNVAENDFYSASSGHYDVLIYSRPIFELGEIKYSSRGDYSNNGDWIPVYADDDIILPLRVYTYNEFNQAESVTVYLLYESGQSVEEKEVRTSSGIYKIHFDRQDYFWGKQLYFKVIAKGQYGNLITENKSKIISVKAPDNYFCKST</sequence>
<evidence type="ECO:0000313" key="9">
    <source>
        <dbReference type="Proteomes" id="UP000504714"/>
    </source>
</evidence>
<dbReference type="InterPro" id="IPR003535">
    <property type="entry name" value="Intimin/invasin_bac"/>
</dbReference>
<keyword evidence="4" id="KW-1015">Disulfide bond</keyword>